<evidence type="ECO:0000256" key="1">
    <source>
        <dbReference type="SAM" id="MobiDB-lite"/>
    </source>
</evidence>
<dbReference type="AlphaFoldDB" id="A0A4D4IZQ8"/>
<gene>
    <name evidence="2" type="ORF">GTS_00230</name>
</gene>
<feature type="region of interest" description="Disordered" evidence="1">
    <location>
        <begin position="1"/>
        <end position="25"/>
    </location>
</feature>
<name>A0A4D4IZQ8_9PSEU</name>
<protein>
    <submittedName>
        <fullName evidence="2">Uncharacterized protein</fullName>
    </submittedName>
</protein>
<evidence type="ECO:0000313" key="3">
    <source>
        <dbReference type="Proteomes" id="UP000298860"/>
    </source>
</evidence>
<dbReference type="Proteomes" id="UP000298860">
    <property type="component" value="Unassembled WGS sequence"/>
</dbReference>
<proteinExistence type="predicted"/>
<keyword evidence="3" id="KW-1185">Reference proteome</keyword>
<dbReference type="RefSeq" id="WP_137811633.1">
    <property type="nucleotide sequence ID" value="NZ_BJFL01000001.1"/>
</dbReference>
<sequence>MQTDPDAAESRSTLLPPPERKIRGGQPLDLATKATAAALAQVGEVLLTVLSPRPWYQRILEYEVGGDRDEEPGDG</sequence>
<organism evidence="2 3">
    <name type="scientific">Gandjariella thermophila</name>
    <dbReference type="NCBI Taxonomy" id="1931992"/>
    <lineage>
        <taxon>Bacteria</taxon>
        <taxon>Bacillati</taxon>
        <taxon>Actinomycetota</taxon>
        <taxon>Actinomycetes</taxon>
        <taxon>Pseudonocardiales</taxon>
        <taxon>Pseudonocardiaceae</taxon>
        <taxon>Gandjariella</taxon>
    </lineage>
</organism>
<accession>A0A4D4IZQ8</accession>
<reference evidence="3" key="1">
    <citation type="submission" date="2019-04" db="EMBL/GenBank/DDBJ databases">
        <title>Draft genome sequence of Pseudonocardiaceae bacterium SL3-2-4.</title>
        <authorList>
            <person name="Ningsih F."/>
            <person name="Yokota A."/>
            <person name="Sakai Y."/>
            <person name="Nanatani K."/>
            <person name="Yabe S."/>
            <person name="Oetari A."/>
            <person name="Sjamsuridzal W."/>
        </authorList>
    </citation>
    <scope>NUCLEOTIDE SEQUENCE [LARGE SCALE GENOMIC DNA]</scope>
    <source>
        <strain evidence="3">SL3-2-4</strain>
    </source>
</reference>
<dbReference type="EMBL" id="BJFL01000001">
    <property type="protein sequence ID" value="GDY28390.1"/>
    <property type="molecule type" value="Genomic_DNA"/>
</dbReference>
<evidence type="ECO:0000313" key="2">
    <source>
        <dbReference type="EMBL" id="GDY28390.1"/>
    </source>
</evidence>
<comment type="caution">
    <text evidence="2">The sequence shown here is derived from an EMBL/GenBank/DDBJ whole genome shotgun (WGS) entry which is preliminary data.</text>
</comment>